<reference evidence="13 14" key="1">
    <citation type="journal article" date="2018" name="Sci. Rep.">
        <title>Genomic signatures of local adaptation to the degree of environmental predictability in rotifers.</title>
        <authorList>
            <person name="Franch-Gras L."/>
            <person name="Hahn C."/>
            <person name="Garcia-Roger E.M."/>
            <person name="Carmona M.J."/>
            <person name="Serra M."/>
            <person name="Gomez A."/>
        </authorList>
    </citation>
    <scope>NUCLEOTIDE SEQUENCE [LARGE SCALE GENOMIC DNA]</scope>
    <source>
        <strain evidence="13">HYR1</strain>
    </source>
</reference>
<comment type="caution">
    <text evidence="13">The sequence shown here is derived from an EMBL/GenBank/DDBJ whole genome shotgun (WGS) entry which is preliminary data.</text>
</comment>
<sequence>MPKPYSECIENLEDIDSEYYRKVIRSNLTYRQLDCFDAYISDEIYKKCGCELLLSNLIVEKKPCNTYQKQLCGSDLFKEIIESNYKSKIRSLCPLECESVRYKISKSENKYPSESYAKELLETNMIKNLFSNRSNVSFEELSSNILAVNVYYEYPEQTEITQSAIIRWDGLVASIGGTLGLFLGIMFNFLNSLTEAYLRKKSKNFQISNFLYFNIYHTD</sequence>
<dbReference type="EMBL" id="REGN01007564">
    <property type="protein sequence ID" value="RNA05870.1"/>
    <property type="molecule type" value="Genomic_DNA"/>
</dbReference>
<accession>A0A3M7Q344</accession>
<evidence type="ECO:0000256" key="9">
    <source>
        <dbReference type="ARBA" id="ARBA00023201"/>
    </source>
</evidence>
<keyword evidence="3 11" id="KW-0894">Sodium channel</keyword>
<keyword evidence="8 12" id="KW-0472">Membrane</keyword>
<feature type="transmembrane region" description="Helical" evidence="12">
    <location>
        <begin position="171"/>
        <end position="193"/>
    </location>
</feature>
<dbReference type="Pfam" id="PF00858">
    <property type="entry name" value="ASC"/>
    <property type="match status" value="1"/>
</dbReference>
<dbReference type="InterPro" id="IPR001873">
    <property type="entry name" value="ENaC"/>
</dbReference>
<dbReference type="Gene3D" id="1.10.287.820">
    <property type="entry name" value="Acid-sensing ion channel domain"/>
    <property type="match status" value="1"/>
</dbReference>
<evidence type="ECO:0000256" key="4">
    <source>
        <dbReference type="ARBA" id="ARBA00022692"/>
    </source>
</evidence>
<keyword evidence="2 11" id="KW-0813">Transport</keyword>
<evidence type="ECO:0000256" key="11">
    <source>
        <dbReference type="RuleBase" id="RU000679"/>
    </source>
</evidence>
<dbReference type="PANTHER" id="PTHR11690:SF248">
    <property type="entry name" value="PICKPOCKET 17, ISOFORM A"/>
    <property type="match status" value="1"/>
</dbReference>
<dbReference type="Proteomes" id="UP000276133">
    <property type="component" value="Unassembled WGS sequence"/>
</dbReference>
<keyword evidence="9 11" id="KW-0739">Sodium transport</keyword>
<proteinExistence type="inferred from homology"/>
<comment type="similarity">
    <text evidence="11">Belongs to the amiloride-sensitive sodium channel (TC 1.A.6) family.</text>
</comment>
<keyword evidence="4 11" id="KW-0812">Transmembrane</keyword>
<evidence type="ECO:0000256" key="1">
    <source>
        <dbReference type="ARBA" id="ARBA00004141"/>
    </source>
</evidence>
<comment type="subcellular location">
    <subcellularLocation>
        <location evidence="1">Membrane</location>
        <topology evidence="1">Multi-pass membrane protein</topology>
    </subcellularLocation>
</comment>
<dbReference type="GO" id="GO:0005886">
    <property type="term" value="C:plasma membrane"/>
    <property type="evidence" value="ECO:0007669"/>
    <property type="project" value="TreeGrafter"/>
</dbReference>
<evidence type="ECO:0000313" key="14">
    <source>
        <dbReference type="Proteomes" id="UP000276133"/>
    </source>
</evidence>
<keyword evidence="6" id="KW-0915">Sodium</keyword>
<evidence type="ECO:0000256" key="8">
    <source>
        <dbReference type="ARBA" id="ARBA00023136"/>
    </source>
</evidence>
<dbReference type="AlphaFoldDB" id="A0A3M7Q344"/>
<evidence type="ECO:0000256" key="12">
    <source>
        <dbReference type="SAM" id="Phobius"/>
    </source>
</evidence>
<evidence type="ECO:0000256" key="5">
    <source>
        <dbReference type="ARBA" id="ARBA00022989"/>
    </source>
</evidence>
<gene>
    <name evidence="13" type="ORF">BpHYR1_018986</name>
</gene>
<keyword evidence="10 11" id="KW-0407">Ion channel</keyword>
<keyword evidence="5 12" id="KW-1133">Transmembrane helix</keyword>
<evidence type="ECO:0000256" key="7">
    <source>
        <dbReference type="ARBA" id="ARBA00023065"/>
    </source>
</evidence>
<dbReference type="PANTHER" id="PTHR11690">
    <property type="entry name" value="AMILORIDE-SENSITIVE SODIUM CHANNEL-RELATED"/>
    <property type="match status" value="1"/>
</dbReference>
<dbReference type="OrthoDB" id="6021021at2759"/>
<evidence type="ECO:0000256" key="3">
    <source>
        <dbReference type="ARBA" id="ARBA00022461"/>
    </source>
</evidence>
<evidence type="ECO:0000256" key="10">
    <source>
        <dbReference type="ARBA" id="ARBA00023303"/>
    </source>
</evidence>
<keyword evidence="14" id="KW-1185">Reference proteome</keyword>
<evidence type="ECO:0000256" key="2">
    <source>
        <dbReference type="ARBA" id="ARBA00022448"/>
    </source>
</evidence>
<keyword evidence="7 11" id="KW-0406">Ion transport</keyword>
<evidence type="ECO:0000256" key="6">
    <source>
        <dbReference type="ARBA" id="ARBA00023053"/>
    </source>
</evidence>
<protein>
    <submittedName>
        <fullName evidence="13">Acid-sensing ion channel 4-like</fullName>
    </submittedName>
</protein>
<evidence type="ECO:0000313" key="13">
    <source>
        <dbReference type="EMBL" id="RNA05870.1"/>
    </source>
</evidence>
<dbReference type="Gene3D" id="1.10.287.770">
    <property type="entry name" value="YojJ-like"/>
    <property type="match status" value="1"/>
</dbReference>
<dbReference type="PRINTS" id="PR01078">
    <property type="entry name" value="AMINACHANNEL"/>
</dbReference>
<name>A0A3M7Q344_BRAPC</name>
<organism evidence="13 14">
    <name type="scientific">Brachionus plicatilis</name>
    <name type="common">Marine rotifer</name>
    <name type="synonym">Brachionus muelleri</name>
    <dbReference type="NCBI Taxonomy" id="10195"/>
    <lineage>
        <taxon>Eukaryota</taxon>
        <taxon>Metazoa</taxon>
        <taxon>Spiralia</taxon>
        <taxon>Gnathifera</taxon>
        <taxon>Rotifera</taxon>
        <taxon>Eurotatoria</taxon>
        <taxon>Monogononta</taxon>
        <taxon>Pseudotrocha</taxon>
        <taxon>Ploima</taxon>
        <taxon>Brachionidae</taxon>
        <taxon>Brachionus</taxon>
    </lineage>
</organism>
<dbReference type="GO" id="GO:0015280">
    <property type="term" value="F:ligand-gated sodium channel activity"/>
    <property type="evidence" value="ECO:0007669"/>
    <property type="project" value="TreeGrafter"/>
</dbReference>